<evidence type="ECO:0000313" key="3">
    <source>
        <dbReference type="EMBL" id="MET3661724.1"/>
    </source>
</evidence>
<protein>
    <submittedName>
        <fullName evidence="3">Ethanolamine utilization protein EutN</fullName>
    </submittedName>
</protein>
<reference evidence="3 4" key="1">
    <citation type="submission" date="2024-06" db="EMBL/GenBank/DDBJ databases">
        <title>Genomic Encyclopedia of Type Strains, Phase IV (KMG-IV): sequencing the most valuable type-strain genomes for metagenomic binning, comparative biology and taxonomic classification.</title>
        <authorList>
            <person name="Goeker M."/>
        </authorList>
    </citation>
    <scope>NUCLEOTIDE SEQUENCE [LARGE SCALE GENOMIC DNA]</scope>
    <source>
        <strain evidence="3 4">DSM 19730</strain>
    </source>
</reference>
<dbReference type="Proteomes" id="UP001549143">
    <property type="component" value="Unassembled WGS sequence"/>
</dbReference>
<dbReference type="PROSITE" id="PS51932">
    <property type="entry name" value="BMV"/>
    <property type="match status" value="1"/>
</dbReference>
<gene>
    <name evidence="3" type="ORF">ABID44_002052</name>
</gene>
<dbReference type="Gene3D" id="2.40.50.220">
    <property type="entry name" value="EutN/Ccml"/>
    <property type="match status" value="1"/>
</dbReference>
<dbReference type="CDD" id="cd01614">
    <property type="entry name" value="EutN_CcmL"/>
    <property type="match status" value="1"/>
</dbReference>
<evidence type="ECO:0000313" key="4">
    <source>
        <dbReference type="Proteomes" id="UP001549143"/>
    </source>
</evidence>
<comment type="caution">
    <text evidence="3">The sequence shown here is derived from an EMBL/GenBank/DDBJ whole genome shotgun (WGS) entry which is preliminary data.</text>
</comment>
<dbReference type="RefSeq" id="WP_354151596.1">
    <property type="nucleotide sequence ID" value="NZ_JBEPMN010000006.1"/>
</dbReference>
<dbReference type="InterPro" id="IPR036677">
    <property type="entry name" value="EutN_CcmL_sf"/>
</dbReference>
<dbReference type="SUPFAM" id="SSF159133">
    <property type="entry name" value="EutN/CcmL-like"/>
    <property type="match status" value="1"/>
</dbReference>
<evidence type="ECO:0000256" key="1">
    <source>
        <dbReference type="ARBA" id="ARBA00024322"/>
    </source>
</evidence>
<comment type="subcellular location">
    <subcellularLocation>
        <location evidence="1">Bacterial microcompartment</location>
    </subcellularLocation>
</comment>
<dbReference type="InterPro" id="IPR004992">
    <property type="entry name" value="EutN_CcmL"/>
</dbReference>
<keyword evidence="2" id="KW-1283">Bacterial microcompartment</keyword>
<dbReference type="PANTHER" id="PTHR36539">
    <property type="entry name" value="ETHANOLAMINE UTILIZATION PROTEIN EUTN"/>
    <property type="match status" value="1"/>
</dbReference>
<name>A0ABV2KKW1_9HYPH</name>
<proteinExistence type="predicted"/>
<dbReference type="PANTHER" id="PTHR36539:SF1">
    <property type="entry name" value="BACTERIAL MICROCOMPARTMENT SHELL VERTEX PROTEIN EUTN"/>
    <property type="match status" value="1"/>
</dbReference>
<dbReference type="Pfam" id="PF03319">
    <property type="entry name" value="EutN_CcmL"/>
    <property type="match status" value="1"/>
</dbReference>
<organism evidence="3 4">
    <name type="scientific">Aquamicrobium ahrensii</name>
    <dbReference type="NCBI Taxonomy" id="469551"/>
    <lineage>
        <taxon>Bacteria</taxon>
        <taxon>Pseudomonadati</taxon>
        <taxon>Pseudomonadota</taxon>
        <taxon>Alphaproteobacteria</taxon>
        <taxon>Hyphomicrobiales</taxon>
        <taxon>Phyllobacteriaceae</taxon>
        <taxon>Aquamicrobium</taxon>
    </lineage>
</organism>
<evidence type="ECO:0000256" key="2">
    <source>
        <dbReference type="ARBA" id="ARBA00024446"/>
    </source>
</evidence>
<sequence length="93" mass="9806">MIRGRVSGRLWSTRHIGSLPTGALLEVETDTGAKLIAFDPLGCAEGEAVLIVQGSTAATWFEDKQAPIDALIIGSIDEATAGAPVEKRKERSS</sequence>
<accession>A0ABV2KKW1</accession>
<dbReference type="EMBL" id="JBEPMN010000006">
    <property type="protein sequence ID" value="MET3661724.1"/>
    <property type="molecule type" value="Genomic_DNA"/>
</dbReference>
<keyword evidence="4" id="KW-1185">Reference proteome</keyword>